<feature type="transmembrane region" description="Helical" evidence="1">
    <location>
        <begin position="447"/>
        <end position="466"/>
    </location>
</feature>
<dbReference type="EMBL" id="JAHRIN010026757">
    <property type="protein sequence ID" value="MEQ2200934.1"/>
    <property type="molecule type" value="Genomic_DNA"/>
</dbReference>
<dbReference type="PANTHER" id="PTHR47773">
    <property type="entry name" value="SI:DKEY-9I5.2-RELATED"/>
    <property type="match status" value="1"/>
</dbReference>
<reference evidence="2 3" key="1">
    <citation type="submission" date="2021-06" db="EMBL/GenBank/DDBJ databases">
        <authorList>
            <person name="Palmer J.M."/>
        </authorList>
    </citation>
    <scope>NUCLEOTIDE SEQUENCE [LARGE SCALE GENOMIC DNA]</scope>
    <source>
        <strain evidence="2 3">XC_2019</strain>
        <tissue evidence="2">Muscle</tissue>
    </source>
</reference>
<keyword evidence="1" id="KW-0812">Transmembrane</keyword>
<evidence type="ECO:0000256" key="1">
    <source>
        <dbReference type="SAM" id="Phobius"/>
    </source>
</evidence>
<organism evidence="2 3">
    <name type="scientific">Xenoophorus captivus</name>
    <dbReference type="NCBI Taxonomy" id="1517983"/>
    <lineage>
        <taxon>Eukaryota</taxon>
        <taxon>Metazoa</taxon>
        <taxon>Chordata</taxon>
        <taxon>Craniata</taxon>
        <taxon>Vertebrata</taxon>
        <taxon>Euteleostomi</taxon>
        <taxon>Actinopterygii</taxon>
        <taxon>Neopterygii</taxon>
        <taxon>Teleostei</taxon>
        <taxon>Neoteleostei</taxon>
        <taxon>Acanthomorphata</taxon>
        <taxon>Ovalentaria</taxon>
        <taxon>Atherinomorphae</taxon>
        <taxon>Cyprinodontiformes</taxon>
        <taxon>Goodeidae</taxon>
        <taxon>Xenoophorus</taxon>
    </lineage>
</organism>
<evidence type="ECO:0000313" key="3">
    <source>
        <dbReference type="Proteomes" id="UP001434883"/>
    </source>
</evidence>
<keyword evidence="1" id="KW-1133">Transmembrane helix</keyword>
<protein>
    <submittedName>
        <fullName evidence="2">Uncharacterized protein</fullName>
    </submittedName>
</protein>
<dbReference type="PANTHER" id="PTHR47773:SF1">
    <property type="entry name" value="C2H2-TYPE DOMAIN-CONTAINING PROTEIN"/>
    <property type="match status" value="1"/>
</dbReference>
<evidence type="ECO:0000313" key="2">
    <source>
        <dbReference type="EMBL" id="MEQ2200934.1"/>
    </source>
</evidence>
<gene>
    <name evidence="2" type="ORF">XENOCAPTIV_005092</name>
</gene>
<sequence length="550" mass="61559">MRRFACGVTSESHELYPTFMKQLSHCIFEVDSGDARCLTDAKQSELGRKHGMVDLSDAQVVRRISKEEWRLHCWRRTRGAENTALLIQNLLDTFSGPAGRNTLNIPLLDDLRIQDIWNMQRCHLSCIQDLPGMQLYTQTGTLTKGGISLPVYRCAMGSTSQESFHLHLDRFIPGTSASPGNFQAFLVDGVVRWNEDCAAAPADAAETRTSMHSYSGHLKHALNQKSQRVLGHQMVEDFTKPAAYTGELIGLEYLFQQTGSVFEDINMDPDAPDEGAAISTLEDEGIQADEEDPTIFHQIPPPVWQHPSQVHPGLSHPLPLPKDLEARLLLLLLFRTPQTLSKHSVNLFGAVFILSICFQEEIQGPDGQPGYQHILKLAKALVEVRSLNGLSERRVDRLISRQTETGLPIQIPGEAGEGALQGSKGDKHHLSWETKPPAVSLIKKMNLMFVCFFFPNICLFFCYFLCLTQWPFLFMSCSCILGVNSGPANWPDTSRLVEAICSQLCRLHPVATRVRGIMRTRWSLIHADYVSVRETVLASPRLMAQTTIQL</sequence>
<accession>A0ABV0QYM3</accession>
<dbReference type="Proteomes" id="UP001434883">
    <property type="component" value="Unassembled WGS sequence"/>
</dbReference>
<keyword evidence="3" id="KW-1185">Reference proteome</keyword>
<comment type="caution">
    <text evidence="2">The sequence shown here is derived from an EMBL/GenBank/DDBJ whole genome shotgun (WGS) entry which is preliminary data.</text>
</comment>
<name>A0ABV0QYM3_9TELE</name>
<proteinExistence type="predicted"/>
<keyword evidence="1" id="KW-0472">Membrane</keyword>